<name>A0A396SY73_9LACO</name>
<gene>
    <name evidence="2" type="ORF">DS835_03715</name>
</gene>
<evidence type="ECO:0000259" key="1">
    <source>
        <dbReference type="Pfam" id="PF07739"/>
    </source>
</evidence>
<proteinExistence type="predicted"/>
<dbReference type="InterPro" id="IPR036244">
    <property type="entry name" value="TipA-like_antibiotic-bd"/>
</dbReference>
<dbReference type="Proteomes" id="UP000265862">
    <property type="component" value="Unassembled WGS sequence"/>
</dbReference>
<dbReference type="SUPFAM" id="SSF89082">
    <property type="entry name" value="Antibiotic binding domain of TipA-like multidrug resistance regulators"/>
    <property type="match status" value="1"/>
</dbReference>
<evidence type="ECO:0000313" key="2">
    <source>
        <dbReference type="EMBL" id="RHW54721.1"/>
    </source>
</evidence>
<dbReference type="Gene3D" id="1.10.490.50">
    <property type="entry name" value="Antibiotic binding domain of TipA-like multidrug resistance regulators"/>
    <property type="match status" value="1"/>
</dbReference>
<dbReference type="EMBL" id="QOCV01000005">
    <property type="protein sequence ID" value="RHW54721.1"/>
    <property type="molecule type" value="Genomic_DNA"/>
</dbReference>
<accession>A0A396SY73</accession>
<dbReference type="Pfam" id="PF07739">
    <property type="entry name" value="TipAS"/>
    <property type="match status" value="1"/>
</dbReference>
<dbReference type="AlphaFoldDB" id="A0A396SY73"/>
<feature type="domain" description="TipAS antibiotic-recognition" evidence="1">
    <location>
        <begin position="7"/>
        <end position="106"/>
    </location>
</feature>
<reference evidence="2 3" key="1">
    <citation type="submission" date="2018-07" db="EMBL/GenBank/DDBJ databases">
        <title>Genome sequences of six Lactobacillus spp. isolated from bumble bee guts.</title>
        <authorList>
            <person name="Motta E.V.S."/>
            <person name="Moran N.A."/>
        </authorList>
    </citation>
    <scope>NUCLEOTIDE SEQUENCE [LARGE SCALE GENOMIC DNA]</scope>
    <source>
        <strain evidence="2 3">OCC3</strain>
    </source>
</reference>
<organism evidence="2 3">
    <name type="scientific">Lactobacillus bombicola</name>
    <dbReference type="NCBI Taxonomy" id="1505723"/>
    <lineage>
        <taxon>Bacteria</taxon>
        <taxon>Bacillati</taxon>
        <taxon>Bacillota</taxon>
        <taxon>Bacilli</taxon>
        <taxon>Lactobacillales</taxon>
        <taxon>Lactobacillaceae</taxon>
        <taxon>Lactobacillus</taxon>
    </lineage>
</organism>
<protein>
    <recommendedName>
        <fullName evidence="1">TipAS antibiotic-recognition domain-containing protein</fullName>
    </recommendedName>
</protein>
<comment type="caution">
    <text evidence="2">The sequence shown here is derived from an EMBL/GenBank/DDBJ whole genome shotgun (WGS) entry which is preliminary data.</text>
</comment>
<evidence type="ECO:0000313" key="3">
    <source>
        <dbReference type="Proteomes" id="UP000265862"/>
    </source>
</evidence>
<dbReference type="InterPro" id="IPR012925">
    <property type="entry name" value="TipAS_dom"/>
</dbReference>
<sequence length="109" mass="12980">MRRNRNMSKKADKFAEEKFNKLKKTEADLVRDLQTVISHPEEENKLSKQIFQNHQTWLKIIMPNYSPKIHLSIVNSYQCDKRYRSYYDDKAGKGATKILIKSVKKYLTK</sequence>